<evidence type="ECO:0000256" key="1">
    <source>
        <dbReference type="SAM" id="MobiDB-lite"/>
    </source>
</evidence>
<reference evidence="2 3" key="1">
    <citation type="submission" date="2023-07" db="EMBL/GenBank/DDBJ databases">
        <title>Sorghum-associated microbial communities from plants grown in Nebraska, USA.</title>
        <authorList>
            <person name="Schachtman D."/>
        </authorList>
    </citation>
    <scope>NUCLEOTIDE SEQUENCE [LARGE SCALE GENOMIC DNA]</scope>
    <source>
        <strain evidence="2 3">BE167</strain>
    </source>
</reference>
<dbReference type="Gene3D" id="3.40.50.1820">
    <property type="entry name" value="alpha/beta hydrolase"/>
    <property type="match status" value="1"/>
</dbReference>
<name>A0ABU1UA81_9MICC</name>
<dbReference type="SUPFAM" id="SSF53474">
    <property type="entry name" value="alpha/beta-Hydrolases"/>
    <property type="match status" value="1"/>
</dbReference>
<proteinExistence type="predicted"/>
<feature type="region of interest" description="Disordered" evidence="1">
    <location>
        <begin position="445"/>
        <end position="488"/>
    </location>
</feature>
<keyword evidence="3" id="KW-1185">Reference proteome</keyword>
<comment type="caution">
    <text evidence="2">The sequence shown here is derived from an EMBL/GenBank/DDBJ whole genome shotgun (WGS) entry which is preliminary data.</text>
</comment>
<evidence type="ECO:0008006" key="4">
    <source>
        <dbReference type="Google" id="ProtNLM"/>
    </source>
</evidence>
<dbReference type="InterPro" id="IPR029058">
    <property type="entry name" value="AB_hydrolase_fold"/>
</dbReference>
<evidence type="ECO:0000313" key="3">
    <source>
        <dbReference type="Proteomes" id="UP001252243"/>
    </source>
</evidence>
<organism evidence="2 3">
    <name type="scientific">Arthrobacter ginsengisoli</name>
    <dbReference type="NCBI Taxonomy" id="1356565"/>
    <lineage>
        <taxon>Bacteria</taxon>
        <taxon>Bacillati</taxon>
        <taxon>Actinomycetota</taxon>
        <taxon>Actinomycetes</taxon>
        <taxon>Micrococcales</taxon>
        <taxon>Micrococcaceae</taxon>
        <taxon>Arthrobacter</taxon>
    </lineage>
</organism>
<sequence length="488" mass="49700">MAEASPAGAGGAPVPAAPMEGLRIRGGVGGLSFQFEELLAGVSALDGMARELAAVEAEADGVRRALFTFQFDSYSSGSQAIIAVGEGARTLGSVRMELESLCSEVRASHQEYESAEAGNTLLLRIGRAGPAYGPLWGLFGLPAITVRDTVEDEIAQAPARLALLLGLPASLAAATQMTGSAAGVRFAVRGLTAGPGVEFLRPRPVRIAGRETRTEEVDVSPAGLLLRAQAVGRNSGDIEVLELGESGSRAWVVVIPGTQLDGLPAGTNPFDAGGIAEGLGYGSAETAAAIRTALAQAGARAGDQVAAVGYSQGGIHAMNLSQDKAFLADYDLKFVLTAGSPVGGIEPVAGTVSLHLEHEQDWVPGADGLPNPDTKNRVTVTSTSPVPAHEWLGSGMGPGHDMSRYAESARIVAGSPDPSLQASTAALAAVVGAGGTATVTRFSLRRDAMPPRRELPAAPGPRSGRGSATGAVPNAGAREGSWPRGTPR</sequence>
<dbReference type="Proteomes" id="UP001252243">
    <property type="component" value="Unassembled WGS sequence"/>
</dbReference>
<accession>A0ABU1UA81</accession>
<feature type="compositionally biased region" description="Basic and acidic residues" evidence="1">
    <location>
        <begin position="445"/>
        <end position="455"/>
    </location>
</feature>
<dbReference type="RefSeq" id="WP_310052143.1">
    <property type="nucleotide sequence ID" value="NZ_JAVDVQ010000004.1"/>
</dbReference>
<evidence type="ECO:0000313" key="2">
    <source>
        <dbReference type="EMBL" id="MDR7082088.1"/>
    </source>
</evidence>
<protein>
    <recommendedName>
        <fullName evidence="4">PE-PPE domain-containing protein</fullName>
    </recommendedName>
</protein>
<gene>
    <name evidence="2" type="ORF">J2X01_001373</name>
</gene>
<dbReference type="EMBL" id="JAVDVQ010000004">
    <property type="protein sequence ID" value="MDR7082088.1"/>
    <property type="molecule type" value="Genomic_DNA"/>
</dbReference>